<proteinExistence type="predicted"/>
<keyword evidence="2" id="KW-1185">Reference proteome</keyword>
<organism evidence="1 2">
    <name type="scientific">Yersinia enterocolitica</name>
    <dbReference type="NCBI Taxonomy" id="630"/>
    <lineage>
        <taxon>Bacteria</taxon>
        <taxon>Pseudomonadati</taxon>
        <taxon>Pseudomonadota</taxon>
        <taxon>Gammaproteobacteria</taxon>
        <taxon>Enterobacterales</taxon>
        <taxon>Yersiniaceae</taxon>
        <taxon>Yersinia</taxon>
    </lineage>
</organism>
<evidence type="ECO:0000313" key="2">
    <source>
        <dbReference type="Proteomes" id="UP000041601"/>
    </source>
</evidence>
<sequence>MYYINDLTKKKSILRIKSSQDAKTFLTWAKEYSPSYDIVISDNYISVIESELSLEYFGFSVESFCTLLITLKNKKSSLDSNHKLLFETLLKKPNDTIYNCAINSGVNATHAYRPINQLKEYCAKTSSLTGGRNPFVFFTSVRNDLS</sequence>
<gene>
    <name evidence="1" type="ORF">ERS137959_04295</name>
</gene>
<dbReference type="Proteomes" id="UP000041601">
    <property type="component" value="Unassembled WGS sequence"/>
</dbReference>
<comment type="caution">
    <text evidence="1">The sequence shown here is derived from an EMBL/GenBank/DDBJ whole genome shotgun (WGS) entry which is preliminary data.</text>
</comment>
<name>A0ABM9SHY0_YEREN</name>
<reference evidence="1 2" key="1">
    <citation type="submission" date="2015-03" db="EMBL/GenBank/DDBJ databases">
        <authorList>
            <consortium name="Pathogen Informatics"/>
            <person name="Murphy D."/>
        </authorList>
    </citation>
    <scope>NUCLEOTIDE SEQUENCE [LARGE SCALE GENOMIC DNA]</scope>
    <source>
        <strain evidence="1 2">IP05342</strain>
    </source>
</reference>
<dbReference type="RefSeq" id="WP_050127873.1">
    <property type="nucleotide sequence ID" value="NZ_CGGL01000055.1"/>
</dbReference>
<dbReference type="EMBL" id="CPXJ01000081">
    <property type="protein sequence ID" value="CNE63047.1"/>
    <property type="molecule type" value="Genomic_DNA"/>
</dbReference>
<protein>
    <submittedName>
        <fullName evidence="1">Uncharacterized protein</fullName>
    </submittedName>
</protein>
<accession>A0ABM9SHY0</accession>
<evidence type="ECO:0000313" key="1">
    <source>
        <dbReference type="EMBL" id="CNE63047.1"/>
    </source>
</evidence>